<gene>
    <name evidence="2" type="ORF">Salat_1429500</name>
</gene>
<protein>
    <recommendedName>
        <fullName evidence="1">DUF4283 domain-containing protein</fullName>
    </recommendedName>
</protein>
<proteinExistence type="predicted"/>
<reference evidence="2" key="1">
    <citation type="submission" date="2020-06" db="EMBL/GenBank/DDBJ databases">
        <authorList>
            <person name="Li T."/>
            <person name="Hu X."/>
            <person name="Zhang T."/>
            <person name="Song X."/>
            <person name="Zhang H."/>
            <person name="Dai N."/>
            <person name="Sheng W."/>
            <person name="Hou X."/>
            <person name="Wei L."/>
        </authorList>
    </citation>
    <scope>NUCLEOTIDE SEQUENCE</scope>
    <source>
        <strain evidence="2">3651</strain>
        <tissue evidence="2">Leaf</tissue>
    </source>
</reference>
<dbReference type="InterPro" id="IPR040256">
    <property type="entry name" value="At4g02000-like"/>
</dbReference>
<feature type="domain" description="DUF4283" evidence="1">
    <location>
        <begin position="32"/>
        <end position="111"/>
    </location>
</feature>
<dbReference type="InterPro" id="IPR025558">
    <property type="entry name" value="DUF4283"/>
</dbReference>
<dbReference type="Proteomes" id="UP001293254">
    <property type="component" value="Unassembled WGS sequence"/>
</dbReference>
<sequence>MAEADPVHYLIDKTHNLEFSDDENNQTEENNNETHYPIITKILSEKPLNHNAIKTTLTKAWGLQHKTPTNVLEQNTVVFLLASEQDRRRILRQSPWSFRGHLIVTKPWLPEDALEDVDLSSFQIWVQAIGIPVMFINRETAKTIVWKKHRETHESSPEVKPNRNP</sequence>
<dbReference type="PANTHER" id="PTHR31286">
    <property type="entry name" value="GLYCINE-RICH CELL WALL STRUCTURAL PROTEIN 1.8-LIKE"/>
    <property type="match status" value="1"/>
</dbReference>
<evidence type="ECO:0000313" key="3">
    <source>
        <dbReference type="Proteomes" id="UP001293254"/>
    </source>
</evidence>
<dbReference type="Pfam" id="PF14111">
    <property type="entry name" value="DUF4283"/>
    <property type="match status" value="1"/>
</dbReference>
<evidence type="ECO:0000259" key="1">
    <source>
        <dbReference type="Pfam" id="PF14111"/>
    </source>
</evidence>
<organism evidence="2 3">
    <name type="scientific">Sesamum alatum</name>
    <dbReference type="NCBI Taxonomy" id="300844"/>
    <lineage>
        <taxon>Eukaryota</taxon>
        <taxon>Viridiplantae</taxon>
        <taxon>Streptophyta</taxon>
        <taxon>Embryophyta</taxon>
        <taxon>Tracheophyta</taxon>
        <taxon>Spermatophyta</taxon>
        <taxon>Magnoliopsida</taxon>
        <taxon>eudicotyledons</taxon>
        <taxon>Gunneridae</taxon>
        <taxon>Pentapetalae</taxon>
        <taxon>asterids</taxon>
        <taxon>lamiids</taxon>
        <taxon>Lamiales</taxon>
        <taxon>Pedaliaceae</taxon>
        <taxon>Sesamum</taxon>
    </lineage>
</organism>
<dbReference type="AlphaFoldDB" id="A0AAE1YAG8"/>
<dbReference type="PANTHER" id="PTHR31286:SF167">
    <property type="entry name" value="OS09G0268800 PROTEIN"/>
    <property type="match status" value="1"/>
</dbReference>
<reference evidence="2" key="2">
    <citation type="journal article" date="2024" name="Plant">
        <title>Genomic evolution and insights into agronomic trait innovations of Sesamum species.</title>
        <authorList>
            <person name="Miao H."/>
            <person name="Wang L."/>
            <person name="Qu L."/>
            <person name="Liu H."/>
            <person name="Sun Y."/>
            <person name="Le M."/>
            <person name="Wang Q."/>
            <person name="Wei S."/>
            <person name="Zheng Y."/>
            <person name="Lin W."/>
            <person name="Duan Y."/>
            <person name="Cao H."/>
            <person name="Xiong S."/>
            <person name="Wang X."/>
            <person name="Wei L."/>
            <person name="Li C."/>
            <person name="Ma Q."/>
            <person name="Ju M."/>
            <person name="Zhao R."/>
            <person name="Li G."/>
            <person name="Mu C."/>
            <person name="Tian Q."/>
            <person name="Mei H."/>
            <person name="Zhang T."/>
            <person name="Gao T."/>
            <person name="Zhang H."/>
        </authorList>
    </citation>
    <scope>NUCLEOTIDE SEQUENCE</scope>
    <source>
        <strain evidence="2">3651</strain>
    </source>
</reference>
<comment type="caution">
    <text evidence="2">The sequence shown here is derived from an EMBL/GenBank/DDBJ whole genome shotgun (WGS) entry which is preliminary data.</text>
</comment>
<evidence type="ECO:0000313" key="2">
    <source>
        <dbReference type="EMBL" id="KAK4426608.1"/>
    </source>
</evidence>
<dbReference type="EMBL" id="JACGWO010000005">
    <property type="protein sequence ID" value="KAK4426608.1"/>
    <property type="molecule type" value="Genomic_DNA"/>
</dbReference>
<name>A0AAE1YAG8_9LAMI</name>
<keyword evidence="3" id="KW-1185">Reference proteome</keyword>
<accession>A0AAE1YAG8</accession>